<organism evidence="3 4">
    <name type="scientific">Pristionchus entomophagus</name>
    <dbReference type="NCBI Taxonomy" id="358040"/>
    <lineage>
        <taxon>Eukaryota</taxon>
        <taxon>Metazoa</taxon>
        <taxon>Ecdysozoa</taxon>
        <taxon>Nematoda</taxon>
        <taxon>Chromadorea</taxon>
        <taxon>Rhabditida</taxon>
        <taxon>Rhabditina</taxon>
        <taxon>Diplogasteromorpha</taxon>
        <taxon>Diplogasteroidea</taxon>
        <taxon>Neodiplogasteridae</taxon>
        <taxon>Pristionchus</taxon>
    </lineage>
</organism>
<dbReference type="InterPro" id="IPR035914">
    <property type="entry name" value="Sperma_CUB_dom_sf"/>
</dbReference>
<keyword evidence="1" id="KW-1015">Disulfide bond</keyword>
<name>A0AAV5SBZ9_9BILA</name>
<dbReference type="PANTHER" id="PTHR22991:SF40">
    <property type="entry name" value="PROTEIN CBG13490"/>
    <property type="match status" value="1"/>
</dbReference>
<dbReference type="AlphaFoldDB" id="A0AAV5SBZ9"/>
<proteinExistence type="predicted"/>
<accession>A0AAV5SBZ9</accession>
<gene>
    <name evidence="2" type="ORF">PENTCL1PPCAC_337</name>
    <name evidence="3" type="ORF">PENTCL1PPCAC_338</name>
</gene>
<evidence type="ECO:0000313" key="3">
    <source>
        <dbReference type="EMBL" id="GMS78163.1"/>
    </source>
</evidence>
<sequence>MTLVSNENQDFLEISEGSSGPHLLANLTGTILTATKFKTEQSNVLRVNWKPNGSGAGRGFRMRFNEIDP</sequence>
<dbReference type="EMBL" id="BTSX01000001">
    <property type="protein sequence ID" value="GMS78162.1"/>
    <property type="molecule type" value="Genomic_DNA"/>
</dbReference>
<evidence type="ECO:0008006" key="5">
    <source>
        <dbReference type="Google" id="ProtNLM"/>
    </source>
</evidence>
<evidence type="ECO:0000313" key="2">
    <source>
        <dbReference type="EMBL" id="GMS78162.1"/>
    </source>
</evidence>
<protein>
    <recommendedName>
        <fullName evidence="5">CUB domain-containing protein</fullName>
    </recommendedName>
</protein>
<dbReference type="EMBL" id="BTSX01000001">
    <property type="protein sequence ID" value="GMS78163.1"/>
    <property type="molecule type" value="Genomic_DNA"/>
</dbReference>
<evidence type="ECO:0000313" key="4">
    <source>
        <dbReference type="Proteomes" id="UP001432027"/>
    </source>
</evidence>
<dbReference type="Proteomes" id="UP001432027">
    <property type="component" value="Unassembled WGS sequence"/>
</dbReference>
<keyword evidence="4" id="KW-1185">Reference proteome</keyword>
<evidence type="ECO:0000256" key="1">
    <source>
        <dbReference type="ARBA" id="ARBA00023157"/>
    </source>
</evidence>
<reference evidence="3" key="1">
    <citation type="submission" date="2023-10" db="EMBL/GenBank/DDBJ databases">
        <title>Genome assembly of Pristionchus species.</title>
        <authorList>
            <person name="Yoshida K."/>
            <person name="Sommer R.J."/>
        </authorList>
    </citation>
    <scope>NUCLEOTIDE SEQUENCE</scope>
    <source>
        <strain evidence="3">RS0144</strain>
    </source>
</reference>
<dbReference type="PANTHER" id="PTHR22991">
    <property type="entry name" value="PROTEIN CBG13490"/>
    <property type="match status" value="1"/>
</dbReference>
<dbReference type="Gene3D" id="2.60.120.290">
    <property type="entry name" value="Spermadhesin, CUB domain"/>
    <property type="match status" value="1"/>
</dbReference>
<dbReference type="InterPro" id="IPR050976">
    <property type="entry name" value="Snaclec"/>
</dbReference>
<comment type="caution">
    <text evidence="3">The sequence shown here is derived from an EMBL/GenBank/DDBJ whole genome shotgun (WGS) entry which is preliminary data.</text>
</comment>
<dbReference type="SUPFAM" id="SSF49854">
    <property type="entry name" value="Spermadhesin, CUB domain"/>
    <property type="match status" value="1"/>
</dbReference>